<evidence type="ECO:0000313" key="3">
    <source>
        <dbReference type="Proteomes" id="UP000184263"/>
    </source>
</evidence>
<dbReference type="Proteomes" id="UP000184263">
    <property type="component" value="Unassembled WGS sequence"/>
</dbReference>
<dbReference type="GO" id="GO:0003677">
    <property type="term" value="F:DNA binding"/>
    <property type="evidence" value="ECO:0007669"/>
    <property type="project" value="InterPro"/>
</dbReference>
<dbReference type="InterPro" id="IPR009057">
    <property type="entry name" value="Homeodomain-like_sf"/>
</dbReference>
<protein>
    <submittedName>
        <fullName evidence="2">Transposase</fullName>
    </submittedName>
</protein>
<dbReference type="RefSeq" id="WP_073091843.1">
    <property type="nucleotide sequence ID" value="NZ_FRBC01000027.1"/>
</dbReference>
<dbReference type="GO" id="GO:0006313">
    <property type="term" value="P:DNA transposition"/>
    <property type="evidence" value="ECO:0007669"/>
    <property type="project" value="InterPro"/>
</dbReference>
<dbReference type="OrthoDB" id="9775203at2"/>
<evidence type="ECO:0000256" key="1">
    <source>
        <dbReference type="SAM" id="Coils"/>
    </source>
</evidence>
<keyword evidence="1" id="KW-0175">Coiled coil</keyword>
<reference evidence="2 3" key="1">
    <citation type="submission" date="2016-11" db="EMBL/GenBank/DDBJ databases">
        <authorList>
            <person name="Jaros S."/>
            <person name="Januszkiewicz K."/>
            <person name="Wedrychowicz H."/>
        </authorList>
    </citation>
    <scope>NUCLEOTIDE SEQUENCE [LARGE SCALE GENOMIC DNA]</scope>
    <source>
        <strain evidence="2 3">HD4</strain>
    </source>
</reference>
<name>A0A1M6WQH0_SELRU</name>
<dbReference type="AlphaFoldDB" id="A0A1M6WQH0"/>
<dbReference type="InterPro" id="IPR002514">
    <property type="entry name" value="Transposase_8"/>
</dbReference>
<dbReference type="EMBL" id="FRBC01000027">
    <property type="protein sequence ID" value="SHK96010.1"/>
    <property type="molecule type" value="Genomic_DNA"/>
</dbReference>
<feature type="coiled-coil region" evidence="1">
    <location>
        <begin position="56"/>
        <end position="87"/>
    </location>
</feature>
<dbReference type="GO" id="GO:0004803">
    <property type="term" value="F:transposase activity"/>
    <property type="evidence" value="ECO:0007669"/>
    <property type="project" value="InterPro"/>
</dbReference>
<proteinExistence type="predicted"/>
<gene>
    <name evidence="2" type="ORF">SAMN05216582_12728</name>
</gene>
<evidence type="ECO:0000313" key="2">
    <source>
        <dbReference type="EMBL" id="SHK96010.1"/>
    </source>
</evidence>
<dbReference type="SUPFAM" id="SSF46689">
    <property type="entry name" value="Homeodomain-like"/>
    <property type="match status" value="1"/>
</dbReference>
<sequence>MPRKKYTSEFKTKIVLSILQGDKEFNIICSENGLNPNMVRKWKQEFLQNAHLAFGADSERKAVQRKEDDLKKKNDQMLRNIGQLTLERDFLQDCFRQAGEAIPRIPEYDQKG</sequence>
<accession>A0A1M6WQH0</accession>
<organism evidence="2 3">
    <name type="scientific">Selenomonas ruminantium</name>
    <dbReference type="NCBI Taxonomy" id="971"/>
    <lineage>
        <taxon>Bacteria</taxon>
        <taxon>Bacillati</taxon>
        <taxon>Bacillota</taxon>
        <taxon>Negativicutes</taxon>
        <taxon>Selenomonadales</taxon>
        <taxon>Selenomonadaceae</taxon>
        <taxon>Selenomonas</taxon>
    </lineage>
</organism>
<dbReference type="Pfam" id="PF01527">
    <property type="entry name" value="HTH_Tnp_1"/>
    <property type="match status" value="1"/>
</dbReference>